<dbReference type="EMBL" id="FNLM01000034">
    <property type="protein sequence ID" value="SDU61469.1"/>
    <property type="molecule type" value="Genomic_DNA"/>
</dbReference>
<dbReference type="AlphaFoldDB" id="A0A1H2JYD0"/>
<feature type="region of interest" description="Disordered" evidence="1">
    <location>
        <begin position="215"/>
        <end position="234"/>
    </location>
</feature>
<dbReference type="Proteomes" id="UP000183180">
    <property type="component" value="Unassembled WGS sequence"/>
</dbReference>
<evidence type="ECO:0000256" key="1">
    <source>
        <dbReference type="SAM" id="MobiDB-lite"/>
    </source>
</evidence>
<feature type="compositionally biased region" description="Polar residues" evidence="1">
    <location>
        <begin position="24"/>
        <end position="41"/>
    </location>
</feature>
<proteinExistence type="predicted"/>
<keyword evidence="2" id="KW-0732">Signal</keyword>
<gene>
    <name evidence="3" type="ORF">SAMN04488548_1342651</name>
</gene>
<accession>A0A1H2JYD0</accession>
<organism evidence="3 4">
    <name type="scientific">Gordonia westfalica</name>
    <dbReference type="NCBI Taxonomy" id="158898"/>
    <lineage>
        <taxon>Bacteria</taxon>
        <taxon>Bacillati</taxon>
        <taxon>Actinomycetota</taxon>
        <taxon>Actinomycetes</taxon>
        <taxon>Mycobacteriales</taxon>
        <taxon>Gordoniaceae</taxon>
        <taxon>Gordonia</taxon>
    </lineage>
</organism>
<evidence type="ECO:0000313" key="4">
    <source>
        <dbReference type="Proteomes" id="UP000183180"/>
    </source>
</evidence>
<reference evidence="3 4" key="1">
    <citation type="submission" date="2016-10" db="EMBL/GenBank/DDBJ databases">
        <authorList>
            <person name="de Groot N.N."/>
        </authorList>
    </citation>
    <scope>NUCLEOTIDE SEQUENCE [LARGE SCALE GENOMIC DNA]</scope>
    <source>
        <strain evidence="3 4">DSM 44215</strain>
    </source>
</reference>
<feature type="signal peptide" evidence="2">
    <location>
        <begin position="1"/>
        <end position="24"/>
    </location>
</feature>
<evidence type="ECO:0000256" key="2">
    <source>
        <dbReference type="SAM" id="SignalP"/>
    </source>
</evidence>
<feature type="region of interest" description="Disordered" evidence="1">
    <location>
        <begin position="24"/>
        <end position="48"/>
    </location>
</feature>
<protein>
    <submittedName>
        <fullName evidence="3">Uncharacterized protein</fullName>
    </submittedName>
</protein>
<feature type="chain" id="PRO_5010307217" evidence="2">
    <location>
        <begin position="25"/>
        <end position="234"/>
    </location>
</feature>
<sequence length="234" mass="25135">MNAHKILVTLAVCALLLLQGTACSTSDTAPTPRASQSTATDAPTPEDHPFQWVSSDFVDLNSPDGTFVRGIVETNFLLMATHDHDVVPPGYLEATNDKRPIRELYDNDKKPGIPPGTIYFAVIRFPPILGGPTPTPAPPETSEIGRAAVCYSVDPVRFGFEPHLNFTYKRVGKAPPSDQSGPGNQPTVNVFGDWELAAYGIPNKDDRAACAKASVSEVKPLDSKPSPGWPLQAD</sequence>
<dbReference type="STRING" id="158898.SAMN04488548_1342651"/>
<name>A0A1H2JYD0_9ACTN</name>
<evidence type="ECO:0000313" key="3">
    <source>
        <dbReference type="EMBL" id="SDU61469.1"/>
    </source>
</evidence>